<dbReference type="GO" id="GO:0000166">
    <property type="term" value="F:nucleotide binding"/>
    <property type="evidence" value="ECO:0007669"/>
    <property type="project" value="InterPro"/>
</dbReference>
<comment type="caution">
    <text evidence="3">The sequence shown here is derived from an EMBL/GenBank/DDBJ whole genome shotgun (WGS) entry which is preliminary data.</text>
</comment>
<dbReference type="PANTHER" id="PTHR43249:SF1">
    <property type="entry name" value="D-GLUCOSIDE 3-DEHYDROGENASE"/>
    <property type="match status" value="1"/>
</dbReference>
<dbReference type="PANTHER" id="PTHR43249">
    <property type="entry name" value="UDP-N-ACETYL-2-AMINO-2-DEOXY-D-GLUCURONATE OXIDASE"/>
    <property type="match status" value="1"/>
</dbReference>
<dbReference type="SUPFAM" id="SSF55347">
    <property type="entry name" value="Glyceraldehyde-3-phosphate dehydrogenase-like, C-terminal domain"/>
    <property type="match status" value="1"/>
</dbReference>
<dbReference type="Gene3D" id="3.40.50.720">
    <property type="entry name" value="NAD(P)-binding Rossmann-like Domain"/>
    <property type="match status" value="1"/>
</dbReference>
<evidence type="ECO:0000259" key="1">
    <source>
        <dbReference type="Pfam" id="PF01408"/>
    </source>
</evidence>
<evidence type="ECO:0000259" key="2">
    <source>
        <dbReference type="Pfam" id="PF22725"/>
    </source>
</evidence>
<dbReference type="InterPro" id="IPR055170">
    <property type="entry name" value="GFO_IDH_MocA-like_dom"/>
</dbReference>
<dbReference type="Pfam" id="PF01408">
    <property type="entry name" value="GFO_IDH_MocA"/>
    <property type="match status" value="1"/>
</dbReference>
<dbReference type="Proteomes" id="UP000293142">
    <property type="component" value="Unassembled WGS sequence"/>
</dbReference>
<dbReference type="OrthoDB" id="9815825at2"/>
<organism evidence="3 4">
    <name type="scientific">Paenibacillus thalictri</name>
    <dbReference type="NCBI Taxonomy" id="2527873"/>
    <lineage>
        <taxon>Bacteria</taxon>
        <taxon>Bacillati</taxon>
        <taxon>Bacillota</taxon>
        <taxon>Bacilli</taxon>
        <taxon>Bacillales</taxon>
        <taxon>Paenibacillaceae</taxon>
        <taxon>Paenibacillus</taxon>
    </lineage>
</organism>
<sequence>MIKNKGEMDMSKKLKIGILGGGGILAAHAPGFMRLKDICEVVVAETNPDRHAHIRRLLGDDVEIAGDYTEILEREDVDAVDIILPHHLHAPATIAAAKAGKPVLTEKVMARNVYECDQMIEACSRAGVSLTVCHDRRYNKDWQALKKVVDSGELGEILFWKLEHNQNVVFPEKSWVRYREFIGGGAIMSCLTHQIDSLRWYGGEIESVTSMSKVEKSRMEGESIGAIIARMQSGALALLSINWYTQSHQAPDGLWYEFNHVTGTKGEAYFMSGKGTYVKIHDNQSKLFEYDMKGEGSFVKLETDSTITGHQQCIEEWVKSLRGEDAAIVTDGTDSRKTVEVAEAAYRSEATGMVVKIPIEPQPWT</sequence>
<dbReference type="SUPFAM" id="SSF51735">
    <property type="entry name" value="NAD(P)-binding Rossmann-fold domains"/>
    <property type="match status" value="1"/>
</dbReference>
<feature type="domain" description="GFO/IDH/MocA-like oxidoreductase" evidence="2">
    <location>
        <begin position="142"/>
        <end position="267"/>
    </location>
</feature>
<gene>
    <name evidence="3" type="ORF">EYB31_37050</name>
</gene>
<accession>A0A4Q9DH99</accession>
<dbReference type="InterPro" id="IPR052515">
    <property type="entry name" value="Gfo/Idh/MocA_Oxidoreductase"/>
</dbReference>
<dbReference type="Gene3D" id="3.30.360.10">
    <property type="entry name" value="Dihydrodipicolinate Reductase, domain 2"/>
    <property type="match status" value="1"/>
</dbReference>
<evidence type="ECO:0000313" key="3">
    <source>
        <dbReference type="EMBL" id="TBL69100.1"/>
    </source>
</evidence>
<proteinExistence type="predicted"/>
<feature type="domain" description="Gfo/Idh/MocA-like oxidoreductase N-terminal" evidence="1">
    <location>
        <begin position="14"/>
        <end position="133"/>
    </location>
</feature>
<keyword evidence="4" id="KW-1185">Reference proteome</keyword>
<dbReference type="AlphaFoldDB" id="A0A4Q9DH99"/>
<dbReference type="Pfam" id="PF22725">
    <property type="entry name" value="GFO_IDH_MocA_C3"/>
    <property type="match status" value="1"/>
</dbReference>
<dbReference type="InterPro" id="IPR000683">
    <property type="entry name" value="Gfo/Idh/MocA-like_OxRdtase_N"/>
</dbReference>
<reference evidence="3 4" key="1">
    <citation type="submission" date="2019-02" db="EMBL/GenBank/DDBJ databases">
        <title>Paenibacillus sp. nov., isolated from surface-sterilized tissue of Thalictrum simplex L.</title>
        <authorList>
            <person name="Tuo L."/>
        </authorList>
    </citation>
    <scope>NUCLEOTIDE SEQUENCE [LARGE SCALE GENOMIC DNA]</scope>
    <source>
        <strain evidence="3 4">N2SHLJ1</strain>
    </source>
</reference>
<name>A0A4Q9DH99_9BACL</name>
<protein>
    <submittedName>
        <fullName evidence="3">Gfo/Idh/MocA family oxidoreductase</fullName>
    </submittedName>
</protein>
<dbReference type="InterPro" id="IPR036291">
    <property type="entry name" value="NAD(P)-bd_dom_sf"/>
</dbReference>
<dbReference type="EMBL" id="SIRE01000041">
    <property type="protein sequence ID" value="TBL69100.1"/>
    <property type="molecule type" value="Genomic_DNA"/>
</dbReference>
<evidence type="ECO:0000313" key="4">
    <source>
        <dbReference type="Proteomes" id="UP000293142"/>
    </source>
</evidence>